<organism evidence="2">
    <name type="scientific">marine metagenome</name>
    <dbReference type="NCBI Taxonomy" id="408172"/>
    <lineage>
        <taxon>unclassified sequences</taxon>
        <taxon>metagenomes</taxon>
        <taxon>ecological metagenomes</taxon>
    </lineage>
</organism>
<reference evidence="2" key="1">
    <citation type="submission" date="2018-05" db="EMBL/GenBank/DDBJ databases">
        <authorList>
            <person name="Lanie J.A."/>
            <person name="Ng W.-L."/>
            <person name="Kazmierczak K.M."/>
            <person name="Andrzejewski T.M."/>
            <person name="Davidsen T.M."/>
            <person name="Wayne K.J."/>
            <person name="Tettelin H."/>
            <person name="Glass J.I."/>
            <person name="Rusch D."/>
            <person name="Podicherti R."/>
            <person name="Tsui H.-C.T."/>
            <person name="Winkler M.E."/>
        </authorList>
    </citation>
    <scope>NUCLEOTIDE SEQUENCE</scope>
</reference>
<protein>
    <submittedName>
        <fullName evidence="2">Uncharacterized protein</fullName>
    </submittedName>
</protein>
<feature type="compositionally biased region" description="Acidic residues" evidence="1">
    <location>
        <begin position="31"/>
        <end position="42"/>
    </location>
</feature>
<evidence type="ECO:0000256" key="1">
    <source>
        <dbReference type="SAM" id="MobiDB-lite"/>
    </source>
</evidence>
<feature type="region of interest" description="Disordered" evidence="1">
    <location>
        <begin position="26"/>
        <end position="47"/>
    </location>
</feature>
<gene>
    <name evidence="2" type="ORF">METZ01_LOCUS403414</name>
</gene>
<dbReference type="PROSITE" id="PS51257">
    <property type="entry name" value="PROKAR_LIPOPROTEIN"/>
    <property type="match status" value="1"/>
</dbReference>
<dbReference type="EMBL" id="UINC01154980">
    <property type="protein sequence ID" value="SVD50560.1"/>
    <property type="molecule type" value="Genomic_DNA"/>
</dbReference>
<accession>A0A382VW07</accession>
<feature type="non-terminal residue" evidence="2">
    <location>
        <position position="135"/>
    </location>
</feature>
<sequence>MRRNLISIASVLVLLTTAACGSRINPSDFENNTELDEADDSASESAGIRESVIPTTGGMASSEDGIFSVLLGPFVFSETITMKIEKLEELPLGEEQSLSATYRVTYEPAEAAPSVNANFRIQFSITPEELAEVGV</sequence>
<proteinExistence type="predicted"/>
<dbReference type="AlphaFoldDB" id="A0A382VW07"/>
<name>A0A382VW07_9ZZZZ</name>
<evidence type="ECO:0000313" key="2">
    <source>
        <dbReference type="EMBL" id="SVD50560.1"/>
    </source>
</evidence>